<evidence type="ECO:0000313" key="3">
    <source>
        <dbReference type="Proteomes" id="UP000199004"/>
    </source>
</evidence>
<name>A0A1G9V5K9_9ACTN</name>
<dbReference type="OrthoDB" id="3787867at2"/>
<dbReference type="EMBL" id="FNIC01000001">
    <property type="protein sequence ID" value="SDM67326.1"/>
    <property type="molecule type" value="Genomic_DNA"/>
</dbReference>
<feature type="transmembrane region" description="Helical" evidence="1">
    <location>
        <begin position="100"/>
        <end position="121"/>
    </location>
</feature>
<evidence type="ECO:0008006" key="4">
    <source>
        <dbReference type="Google" id="ProtNLM"/>
    </source>
</evidence>
<feature type="transmembrane region" description="Helical" evidence="1">
    <location>
        <begin position="244"/>
        <end position="263"/>
    </location>
</feature>
<dbReference type="AlphaFoldDB" id="A0A1G9V5K9"/>
<feature type="transmembrane region" description="Helical" evidence="1">
    <location>
        <begin position="159"/>
        <end position="180"/>
    </location>
</feature>
<dbReference type="RefSeq" id="WP_091021831.1">
    <property type="nucleotide sequence ID" value="NZ_BKAE01000004.1"/>
</dbReference>
<gene>
    <name evidence="2" type="ORF">SAMN05192576_0658</name>
</gene>
<proteinExistence type="predicted"/>
<dbReference type="PANTHER" id="PTHR40761">
    <property type="entry name" value="CONSERVED INTEGRAL MEMBRANE ALANINE VALINE AND LEUCINE RICH PROTEIN-RELATED"/>
    <property type="match status" value="1"/>
</dbReference>
<keyword evidence="3" id="KW-1185">Reference proteome</keyword>
<feature type="transmembrane region" description="Helical" evidence="1">
    <location>
        <begin position="133"/>
        <end position="152"/>
    </location>
</feature>
<dbReference type="STRING" id="1005944.SAMN05192576_0658"/>
<dbReference type="Proteomes" id="UP000199004">
    <property type="component" value="Unassembled WGS sequence"/>
</dbReference>
<sequence length="268" mass="26818">MTDQQALGLLTGLAAAALFGVAAVAQAHAVRRVGPRPTHLAGFVAQSVRDPITMLVVLAYLGGFVLHAVVIWLLPLYLAQTLVSLSLPVTALASRRVGDELGASNWGGVLAVTAGLVLLSLGSGSPGDVLTTWSFAIPVALGVVALCVVAAFTRGWGGAALGALAGLGYAGSAIAVRGVGLPVEPAVVVTALAVPIFGLVSFWVYSSGMHSSQVTSTTAPLIVGQMLVPSLVGVAWLGDGVRDGWTAAVVAGLVLAIGGAVSLSRSRA</sequence>
<keyword evidence="1" id="KW-0472">Membrane</keyword>
<organism evidence="2 3">
    <name type="scientific">Nocardioides szechwanensis</name>
    <dbReference type="NCBI Taxonomy" id="1005944"/>
    <lineage>
        <taxon>Bacteria</taxon>
        <taxon>Bacillati</taxon>
        <taxon>Actinomycetota</taxon>
        <taxon>Actinomycetes</taxon>
        <taxon>Propionibacteriales</taxon>
        <taxon>Nocardioidaceae</taxon>
        <taxon>Nocardioides</taxon>
    </lineage>
</organism>
<keyword evidence="1" id="KW-1133">Transmembrane helix</keyword>
<evidence type="ECO:0000256" key="1">
    <source>
        <dbReference type="SAM" id="Phobius"/>
    </source>
</evidence>
<evidence type="ECO:0000313" key="2">
    <source>
        <dbReference type="EMBL" id="SDM67326.1"/>
    </source>
</evidence>
<feature type="transmembrane region" description="Helical" evidence="1">
    <location>
        <begin position="186"/>
        <end position="205"/>
    </location>
</feature>
<dbReference type="PANTHER" id="PTHR40761:SF1">
    <property type="entry name" value="CONSERVED INTEGRAL MEMBRANE ALANINE VALINE AND LEUCINE RICH PROTEIN-RELATED"/>
    <property type="match status" value="1"/>
</dbReference>
<accession>A0A1G9V5K9</accession>
<protein>
    <recommendedName>
        <fullName evidence="4">EamA-like transporter family protein</fullName>
    </recommendedName>
</protein>
<feature type="transmembrane region" description="Helical" evidence="1">
    <location>
        <begin position="51"/>
        <end position="79"/>
    </location>
</feature>
<feature type="transmembrane region" description="Helical" evidence="1">
    <location>
        <begin position="217"/>
        <end position="238"/>
    </location>
</feature>
<reference evidence="3" key="1">
    <citation type="submission" date="2016-10" db="EMBL/GenBank/DDBJ databases">
        <authorList>
            <person name="Varghese N."/>
            <person name="Submissions S."/>
        </authorList>
    </citation>
    <scope>NUCLEOTIDE SEQUENCE [LARGE SCALE GENOMIC DNA]</scope>
    <source>
        <strain evidence="3">CGMCC 1.11147</strain>
    </source>
</reference>
<keyword evidence="1" id="KW-0812">Transmembrane</keyword>